<dbReference type="SUPFAM" id="SSF103481">
    <property type="entry name" value="Multidrug resistance efflux transporter EmrE"/>
    <property type="match status" value="2"/>
</dbReference>
<dbReference type="STRING" id="1348612.A0A397IXA0"/>
<accession>A0A397IXA0</accession>
<dbReference type="OrthoDB" id="10062838at2759"/>
<reference evidence="2 3" key="1">
    <citation type="submission" date="2018-08" db="EMBL/GenBank/DDBJ databases">
        <title>Genome and evolution of the arbuscular mycorrhizal fungus Diversispora epigaea (formerly Glomus versiforme) and its bacterial endosymbionts.</title>
        <authorList>
            <person name="Sun X."/>
            <person name="Fei Z."/>
            <person name="Harrison M."/>
        </authorList>
    </citation>
    <scope>NUCLEOTIDE SEQUENCE [LARGE SCALE GENOMIC DNA]</scope>
    <source>
        <strain evidence="2 3">IT104</strain>
    </source>
</reference>
<dbReference type="InterPro" id="IPR026505">
    <property type="entry name" value="Solute_c_fam_35_mem_F3/F4"/>
</dbReference>
<keyword evidence="1" id="KW-0472">Membrane</keyword>
<feature type="transmembrane region" description="Helical" evidence="1">
    <location>
        <begin position="68"/>
        <end position="90"/>
    </location>
</feature>
<feature type="transmembrane region" description="Helical" evidence="1">
    <location>
        <begin position="139"/>
        <end position="157"/>
    </location>
</feature>
<feature type="transmembrane region" description="Helical" evidence="1">
    <location>
        <begin position="194"/>
        <end position="214"/>
    </location>
</feature>
<evidence type="ECO:0000256" key="1">
    <source>
        <dbReference type="SAM" id="Phobius"/>
    </source>
</evidence>
<sequence length="220" mass="24378">MSNLTAIYNTSCFWAYVFSILMLGESLKIRKISAVCLSIIGIIILTFFKKDSKIPSHGNNIINRDEYGFFPGDLIAIFSAILCGLCEVIYKKYASPPTPSILFSNTLTGFMGLTSLLLLWIPLPILHFTGIEKFELPNLYTFGFILLIALMGVMFNANFMMVISFTSPLFAAIGTMLTIPLVAIVDVWVTGVPLGMNTIIGSFCILIGFVLLSWSNFLKR</sequence>
<feature type="transmembrane region" description="Helical" evidence="1">
    <location>
        <begin position="6"/>
        <end position="24"/>
    </location>
</feature>
<keyword evidence="3" id="KW-1185">Reference proteome</keyword>
<evidence type="ECO:0000313" key="2">
    <source>
        <dbReference type="EMBL" id="RHZ79028.1"/>
    </source>
</evidence>
<comment type="caution">
    <text evidence="2">The sequence shown here is derived from an EMBL/GenBank/DDBJ whole genome shotgun (WGS) entry which is preliminary data.</text>
</comment>
<feature type="transmembrane region" description="Helical" evidence="1">
    <location>
        <begin position="169"/>
        <end position="188"/>
    </location>
</feature>
<name>A0A397IXA0_9GLOM</name>
<proteinExistence type="predicted"/>
<dbReference type="InterPro" id="IPR037185">
    <property type="entry name" value="EmrE-like"/>
</dbReference>
<evidence type="ECO:0008006" key="4">
    <source>
        <dbReference type="Google" id="ProtNLM"/>
    </source>
</evidence>
<dbReference type="PANTHER" id="PTHR19346:SF4">
    <property type="entry name" value="SUGAR PHOSPHATE TRANSPORTER DOMAIN-CONTAINING PROTEIN"/>
    <property type="match status" value="1"/>
</dbReference>
<protein>
    <recommendedName>
        <fullName evidence="4">EamA domain-containing protein</fullName>
    </recommendedName>
</protein>
<organism evidence="2 3">
    <name type="scientific">Diversispora epigaea</name>
    <dbReference type="NCBI Taxonomy" id="1348612"/>
    <lineage>
        <taxon>Eukaryota</taxon>
        <taxon>Fungi</taxon>
        <taxon>Fungi incertae sedis</taxon>
        <taxon>Mucoromycota</taxon>
        <taxon>Glomeromycotina</taxon>
        <taxon>Glomeromycetes</taxon>
        <taxon>Diversisporales</taxon>
        <taxon>Diversisporaceae</taxon>
        <taxon>Diversispora</taxon>
    </lineage>
</organism>
<feature type="transmembrane region" description="Helical" evidence="1">
    <location>
        <begin position="102"/>
        <end position="127"/>
    </location>
</feature>
<dbReference type="AlphaFoldDB" id="A0A397IXA0"/>
<feature type="transmembrane region" description="Helical" evidence="1">
    <location>
        <begin position="31"/>
        <end position="48"/>
    </location>
</feature>
<gene>
    <name evidence="2" type="ORF">Glove_152g16</name>
</gene>
<dbReference type="PANTHER" id="PTHR19346">
    <property type="entry name" value="SUGAR PHOSPHATE TRANSPORTER DOMAIN-CONTAINING PROTEIN"/>
    <property type="match status" value="1"/>
</dbReference>
<keyword evidence="1" id="KW-0812">Transmembrane</keyword>
<dbReference type="EMBL" id="PQFF01000143">
    <property type="protein sequence ID" value="RHZ79028.1"/>
    <property type="molecule type" value="Genomic_DNA"/>
</dbReference>
<dbReference type="Proteomes" id="UP000266861">
    <property type="component" value="Unassembled WGS sequence"/>
</dbReference>
<evidence type="ECO:0000313" key="3">
    <source>
        <dbReference type="Proteomes" id="UP000266861"/>
    </source>
</evidence>
<keyword evidence="1" id="KW-1133">Transmembrane helix</keyword>